<dbReference type="PANTHER" id="PTHR12415:SF0">
    <property type="entry name" value="TYROSYL-DNA PHOSPHODIESTERASE 1"/>
    <property type="match status" value="1"/>
</dbReference>
<dbReference type="OrthoDB" id="47785at2759"/>
<comment type="subcellular location">
    <subcellularLocation>
        <location evidence="1">Nucleus</location>
    </subcellularLocation>
</comment>
<dbReference type="SUPFAM" id="SSF56024">
    <property type="entry name" value="Phospholipase D/nuclease"/>
    <property type="match status" value="2"/>
</dbReference>
<dbReference type="InParanoid" id="A0A218Z7M5"/>
<dbReference type="GO" id="GO:0004527">
    <property type="term" value="F:exonuclease activity"/>
    <property type="evidence" value="ECO:0007669"/>
    <property type="project" value="UniProtKB-KW"/>
</dbReference>
<dbReference type="InterPro" id="IPR010347">
    <property type="entry name" value="Tdp1"/>
</dbReference>
<dbReference type="CDD" id="cd09194">
    <property type="entry name" value="PLDc_yTdp1_1"/>
    <property type="match status" value="1"/>
</dbReference>
<dbReference type="PANTHER" id="PTHR12415">
    <property type="entry name" value="TYROSYL-DNA PHOSPHODIESTERASE 1"/>
    <property type="match status" value="1"/>
</dbReference>
<evidence type="ECO:0000313" key="14">
    <source>
        <dbReference type="Proteomes" id="UP000242519"/>
    </source>
</evidence>
<dbReference type="STRING" id="503106.A0A218Z7M5"/>
<evidence type="ECO:0000256" key="7">
    <source>
        <dbReference type="ARBA" id="ARBA00023204"/>
    </source>
</evidence>
<dbReference type="GO" id="GO:0005634">
    <property type="term" value="C:nucleus"/>
    <property type="evidence" value="ECO:0007669"/>
    <property type="project" value="UniProtKB-SubCell"/>
</dbReference>
<comment type="caution">
    <text evidence="13">The sequence shown here is derived from an EMBL/GenBank/DDBJ whole genome shotgun (WGS) entry which is preliminary data.</text>
</comment>
<evidence type="ECO:0000256" key="2">
    <source>
        <dbReference type="ARBA" id="ARBA00010205"/>
    </source>
</evidence>
<evidence type="ECO:0000256" key="3">
    <source>
        <dbReference type="ARBA" id="ARBA00022722"/>
    </source>
</evidence>
<evidence type="ECO:0000313" key="13">
    <source>
        <dbReference type="EMBL" id="OWP03543.1"/>
    </source>
</evidence>
<evidence type="ECO:0000256" key="8">
    <source>
        <dbReference type="ARBA" id="ARBA00023242"/>
    </source>
</evidence>
<evidence type="ECO:0000256" key="4">
    <source>
        <dbReference type="ARBA" id="ARBA00022763"/>
    </source>
</evidence>
<keyword evidence="4" id="KW-0227">DNA damage</keyword>
<reference evidence="13 14" key="1">
    <citation type="submission" date="2017-04" db="EMBL/GenBank/DDBJ databases">
        <title>Draft genome sequence of Marssonina coronaria NL1: causal agent of apple blotch.</title>
        <authorList>
            <person name="Cheng Q."/>
        </authorList>
    </citation>
    <scope>NUCLEOTIDE SEQUENCE [LARGE SCALE GENOMIC DNA]</scope>
    <source>
        <strain evidence="13 14">NL1</strain>
    </source>
</reference>
<protein>
    <recommendedName>
        <fullName evidence="15">Tyrosyl-DNA phosphodiesterase</fullName>
    </recommendedName>
</protein>
<comment type="similarity">
    <text evidence="2">Belongs to the tyrosyl-DNA phosphodiesterase family.</text>
</comment>
<dbReference type="GO" id="GO:0006281">
    <property type="term" value="P:DNA repair"/>
    <property type="evidence" value="ECO:0007669"/>
    <property type="project" value="UniProtKB-KW"/>
</dbReference>
<keyword evidence="6" id="KW-0269">Exonuclease</keyword>
<keyword evidence="7" id="KW-0234">DNA repair</keyword>
<feature type="region of interest" description="Disordered" evidence="12">
    <location>
        <begin position="1"/>
        <end position="57"/>
    </location>
</feature>
<evidence type="ECO:0000256" key="1">
    <source>
        <dbReference type="ARBA" id="ARBA00004123"/>
    </source>
</evidence>
<evidence type="ECO:0000256" key="5">
    <source>
        <dbReference type="ARBA" id="ARBA00022801"/>
    </source>
</evidence>
<dbReference type="Pfam" id="PF06087">
    <property type="entry name" value="Tyr-DNA_phospho"/>
    <property type="match status" value="1"/>
</dbReference>
<gene>
    <name evidence="13" type="ORF">B2J93_7561</name>
</gene>
<dbReference type="Proteomes" id="UP000242519">
    <property type="component" value="Unassembled WGS sequence"/>
</dbReference>
<dbReference type="GO" id="GO:0017005">
    <property type="term" value="F:3'-tyrosyl-DNA phosphodiesterase activity"/>
    <property type="evidence" value="ECO:0007669"/>
    <property type="project" value="TreeGrafter"/>
</dbReference>
<evidence type="ECO:0008006" key="15">
    <source>
        <dbReference type="Google" id="ProtNLM"/>
    </source>
</evidence>
<keyword evidence="8" id="KW-0539">Nucleus</keyword>
<feature type="site" description="Interaction with DNA" evidence="11">
    <location>
        <position position="443"/>
    </location>
</feature>
<evidence type="ECO:0000256" key="12">
    <source>
        <dbReference type="SAM" id="MobiDB-lite"/>
    </source>
</evidence>
<feature type="compositionally biased region" description="Basic and acidic residues" evidence="12">
    <location>
        <begin position="1"/>
        <end position="23"/>
    </location>
</feature>
<dbReference type="FunCoup" id="A0A218Z7M5">
    <property type="interactions" value="450"/>
</dbReference>
<sequence length="541" mass="60404">MLRGVKDMTALRDNMENESEERSRKRRRTSNNDETNKNKKLPHSLTSSISPPPLRRNCKQETKVPKIVQSPFQLTWIQDLPDGSNKDAISLKDILGDPMIAECWDFNYLHDLDFLMGAFDGDVRDLVKVHVVHGFWKREDSSRVNMETQANKYSNITLHTAYMPEMYGTHHTKMLVLLRHDDTAQIVIHTANMIAFDWTNMTQAAWISPVLPQIPADSPPVTQDPGPVGSGSRFKLDFLSYLKAYDTKRTICKPLIEKLVKYDFSTIRGALVASVPGKQKTESASKTLWGWAGLKNALRAVPSQSKQADIVIQISSIATLSEKWLDKTLFEAMSTSKDHSLSRSKFRIIFPTADEIRRSLNGYQSGAAIHTKIQTPAQAKQVQLLKPMFCHWAGDARGSVASPGPVSDAGRKRAAPHIKTFIRFADASRSTIDWMLLSSANLSRQAWGGGDDVAGNFRICSYEVGVLVWPELFGEKATMVPTFKTDTPAASAGKPGSEVIIGARMPYDLPLVPYGKGDLPWCATSSYQEPDWKGQTYTVER</sequence>
<feature type="active site" description="Nucleophile" evidence="9">
    <location>
        <position position="171"/>
    </location>
</feature>
<dbReference type="GO" id="GO:0003697">
    <property type="term" value="F:single-stranded DNA binding"/>
    <property type="evidence" value="ECO:0007669"/>
    <property type="project" value="TreeGrafter"/>
</dbReference>
<keyword evidence="5" id="KW-0378">Hydrolase</keyword>
<name>A0A218Z7M5_9HELO</name>
<dbReference type="Gene3D" id="3.30.870.10">
    <property type="entry name" value="Endonuclease Chain A"/>
    <property type="match status" value="2"/>
</dbReference>
<feature type="active site" description="Proton donor/acceptor" evidence="9">
    <location>
        <position position="417"/>
    </location>
</feature>
<proteinExistence type="inferred from homology"/>
<evidence type="ECO:0000256" key="10">
    <source>
        <dbReference type="PIRSR" id="PIRSR610347-2"/>
    </source>
</evidence>
<evidence type="ECO:0000256" key="9">
    <source>
        <dbReference type="PIRSR" id="PIRSR610347-1"/>
    </source>
</evidence>
<dbReference type="EMBL" id="MZNU01000176">
    <property type="protein sequence ID" value="OWP03543.1"/>
    <property type="molecule type" value="Genomic_DNA"/>
</dbReference>
<dbReference type="AlphaFoldDB" id="A0A218Z7M5"/>
<feature type="binding site" evidence="10">
    <location>
        <position position="419"/>
    </location>
    <ligand>
        <name>substrate</name>
    </ligand>
</feature>
<dbReference type="FunFam" id="3.30.870.10:FF:000038">
    <property type="entry name" value="Probable tyrosyl-DNA phosphodiesterase"/>
    <property type="match status" value="1"/>
</dbReference>
<accession>A0A218Z7M5</accession>
<evidence type="ECO:0000256" key="6">
    <source>
        <dbReference type="ARBA" id="ARBA00022839"/>
    </source>
</evidence>
<dbReference type="CDD" id="cd09123">
    <property type="entry name" value="PLDc_Tdp1_2"/>
    <property type="match status" value="1"/>
</dbReference>
<organism evidence="13 14">
    <name type="scientific">Diplocarpon coronariae</name>
    <dbReference type="NCBI Taxonomy" id="2795749"/>
    <lineage>
        <taxon>Eukaryota</taxon>
        <taxon>Fungi</taxon>
        <taxon>Dikarya</taxon>
        <taxon>Ascomycota</taxon>
        <taxon>Pezizomycotina</taxon>
        <taxon>Leotiomycetes</taxon>
        <taxon>Helotiales</taxon>
        <taxon>Drepanopezizaceae</taxon>
        <taxon>Diplocarpon</taxon>
    </lineage>
</organism>
<keyword evidence="3" id="KW-0540">Nuclease</keyword>
<dbReference type="GO" id="GO:0003690">
    <property type="term" value="F:double-stranded DNA binding"/>
    <property type="evidence" value="ECO:0007669"/>
    <property type="project" value="TreeGrafter"/>
</dbReference>
<evidence type="ECO:0000256" key="11">
    <source>
        <dbReference type="PIRSR" id="PIRSR610347-3"/>
    </source>
</evidence>
<keyword evidence="14" id="KW-1185">Reference proteome</keyword>
<feature type="binding site" evidence="10">
    <location>
        <position position="173"/>
    </location>
    <ligand>
        <name>substrate</name>
    </ligand>
</feature>